<dbReference type="AlphaFoldDB" id="A0A6U9RSC6"/>
<name>A0A6U9RSC6_9CHLO</name>
<protein>
    <recommendedName>
        <fullName evidence="1">Trafficking protein particle complex subunit 13 C-terminal domain-containing protein</fullName>
    </recommendedName>
</protein>
<dbReference type="PANTHER" id="PTHR36034:SF2">
    <property type="entry name" value="EXPRESSED PROTEIN"/>
    <property type="match status" value="1"/>
</dbReference>
<evidence type="ECO:0000313" key="2">
    <source>
        <dbReference type="EMBL" id="CAE0610622.1"/>
    </source>
</evidence>
<gene>
    <name evidence="2" type="ORF">PSAL00342_LOCUS4457</name>
    <name evidence="3" type="ORF">PSAL00342_LOCUS4458</name>
</gene>
<reference evidence="2" key="1">
    <citation type="submission" date="2021-01" db="EMBL/GenBank/DDBJ databases">
        <authorList>
            <person name="Corre E."/>
            <person name="Pelletier E."/>
            <person name="Niang G."/>
            <person name="Scheremetjew M."/>
            <person name="Finn R."/>
            <person name="Kale V."/>
            <person name="Holt S."/>
            <person name="Cochrane G."/>
            <person name="Meng A."/>
            <person name="Brown T."/>
            <person name="Cohen L."/>
        </authorList>
    </citation>
    <scope>NUCLEOTIDE SEQUENCE</scope>
    <source>
        <strain evidence="2">CCMP1897</strain>
    </source>
</reference>
<dbReference type="InterPro" id="IPR055428">
    <property type="entry name" value="TRAPPC13_C"/>
</dbReference>
<accession>A0A6U9RSC6</accession>
<dbReference type="EMBL" id="HBIS01004932">
    <property type="protein sequence ID" value="CAE0610623.1"/>
    <property type="molecule type" value="Transcribed_RNA"/>
</dbReference>
<organism evidence="2">
    <name type="scientific">Picocystis salinarum</name>
    <dbReference type="NCBI Taxonomy" id="88271"/>
    <lineage>
        <taxon>Eukaryota</taxon>
        <taxon>Viridiplantae</taxon>
        <taxon>Chlorophyta</taxon>
        <taxon>Picocystophyceae</taxon>
        <taxon>Picocystales</taxon>
        <taxon>Picocystaceae</taxon>
        <taxon>Picocystis</taxon>
    </lineage>
</organism>
<dbReference type="EMBL" id="HBIS01004931">
    <property type="protein sequence ID" value="CAE0610622.1"/>
    <property type="molecule type" value="Transcribed_RNA"/>
</dbReference>
<dbReference type="Pfam" id="PF23643">
    <property type="entry name" value="TRAPPC13_C"/>
    <property type="match status" value="1"/>
</dbReference>
<evidence type="ECO:0000313" key="3">
    <source>
        <dbReference type="EMBL" id="CAE0610623.1"/>
    </source>
</evidence>
<proteinExistence type="predicted"/>
<sequence length="493" mass="54769">MQADVRASDGTKLEGGLFLLDRRRGSAQGEREYLILGEEAVLVVHLRPSEANQGGRNQEDCAFEGTENSLFHVSMNAVEEAEKHEIPEEARVEDDRCEPVEYDRRPTDHAHAAGLATQLLSVEKQQDGSLLAKIAFLVFPDTKRGVKRNGSTFTLNVVQCLPIARSEAGHSASHNLEETKMDEMRYATGNGKFTAESMECRDDTLEGKSSFSMEEFMSSMGRSFAVGPKVLSPVRYWQTKVHVFNPLCIKSTQIEIQLETIVALKVRNTLPSYLGPEGVIDLADIRFEHQPENPSVPPLQITAIPQHHTGVALPALHPGEEFSLAYKPIVVKESGTKTPEQEGKYFAVVTCGNFKHQDDFIYRQILHWRPRDMQGIVLSARLVGLTDTTLGVQQTKPVSVALQVTNLSKKDVNIELLFATPTENDNPCKSLLWLQSKRPLGKVAQEDASFTLVEMLPLHEGTITLEGIKLKDLTDGTIYAPITLPQIFIRSSK</sequence>
<evidence type="ECO:0000259" key="1">
    <source>
        <dbReference type="Pfam" id="PF23643"/>
    </source>
</evidence>
<dbReference type="PANTHER" id="PTHR36034">
    <property type="entry name" value="EXPRESSED PROTEIN"/>
    <property type="match status" value="1"/>
</dbReference>
<feature type="domain" description="Trafficking protein particle complex subunit 13 C-terminal" evidence="1">
    <location>
        <begin position="392"/>
        <end position="489"/>
    </location>
</feature>